<protein>
    <recommendedName>
        <fullName evidence="1">Type IV secretion system coupling protein TraD DNA-binding domain-containing protein</fullName>
    </recommendedName>
</protein>
<feature type="domain" description="Type IV secretion system coupling protein TraD DNA-binding" evidence="1">
    <location>
        <begin position="622"/>
        <end position="719"/>
    </location>
</feature>
<dbReference type="SUPFAM" id="SSF52540">
    <property type="entry name" value="P-loop containing nucleoside triphosphate hydrolases"/>
    <property type="match status" value="1"/>
</dbReference>
<dbReference type="OrthoDB" id="1749414at2"/>
<dbReference type="Gene3D" id="3.40.50.300">
    <property type="entry name" value="P-loop containing nucleotide triphosphate hydrolases"/>
    <property type="match status" value="1"/>
</dbReference>
<accession>A0A0B5Q9I8</accession>
<dbReference type="RefSeq" id="WP_041896186.1">
    <property type="nucleotide sequence ID" value="NZ_CP010086.2"/>
</dbReference>
<proteinExistence type="predicted"/>
<dbReference type="STRING" id="1520.LF65_02308"/>
<reference evidence="3" key="1">
    <citation type="submission" date="2014-12" db="EMBL/GenBank/DDBJ databases">
        <title>Genome sequence of Clostridium beijerinckii strain 59B.</title>
        <authorList>
            <person name="Little G.T."/>
            <person name="Minton N.P."/>
        </authorList>
    </citation>
    <scope>NUCLEOTIDE SEQUENCE [LARGE SCALE GENOMIC DNA]</scope>
    <source>
        <strain evidence="3">59B</strain>
    </source>
</reference>
<evidence type="ECO:0000313" key="2">
    <source>
        <dbReference type="EMBL" id="AJG98894.1"/>
    </source>
</evidence>
<evidence type="ECO:0000313" key="3">
    <source>
        <dbReference type="Proteomes" id="UP000031866"/>
    </source>
</evidence>
<dbReference type="Pfam" id="PF10412">
    <property type="entry name" value="TrwB_AAD_bind"/>
    <property type="match status" value="1"/>
</dbReference>
<dbReference type="Proteomes" id="UP000031866">
    <property type="component" value="Chromosome"/>
</dbReference>
<dbReference type="KEGG" id="cbei:LF65_02308"/>
<dbReference type="InterPro" id="IPR019476">
    <property type="entry name" value="T4SS_TraD_DNA-bd"/>
</dbReference>
<dbReference type="InterPro" id="IPR027417">
    <property type="entry name" value="P-loop_NTPase"/>
</dbReference>
<organism evidence="2 3">
    <name type="scientific">Clostridium beijerinckii</name>
    <name type="common">Clostridium MP</name>
    <dbReference type="NCBI Taxonomy" id="1520"/>
    <lineage>
        <taxon>Bacteria</taxon>
        <taxon>Bacillati</taxon>
        <taxon>Bacillota</taxon>
        <taxon>Clostridia</taxon>
        <taxon>Eubacteriales</taxon>
        <taxon>Clostridiaceae</taxon>
        <taxon>Clostridium</taxon>
    </lineage>
</organism>
<dbReference type="EMBL" id="CP010086">
    <property type="protein sequence ID" value="AJG98894.1"/>
    <property type="molecule type" value="Genomic_DNA"/>
</dbReference>
<name>A0A0B5Q9I8_CLOBE</name>
<evidence type="ECO:0000259" key="1">
    <source>
        <dbReference type="Pfam" id="PF10412"/>
    </source>
</evidence>
<gene>
    <name evidence="2" type="ORF">LF65_02308</name>
</gene>
<dbReference type="AlphaFoldDB" id="A0A0B5Q9I8"/>
<sequence length="781" mass="91056">MKSLKLSNYFELVKPTYRYIKITSHKSIRNYNSDNLSKFIALTYKSLDRRIRKEQKKIFFETTFKISYIIDIQNNDCSFYFLVPEVYLNMLFEKITEIWNKATVEVLEDPIKPISDNAEMYQLSYKKEDALSLKVDKKSNEPLNSILSVMDILKDDDRVTIIYNFLPISQFSWLERYLGTIEKLKENKMVDKKQTSIEYLIKTTVLFVSKMITDFLNVVDDFTGGNPEQEKKSLYDVVIGYMQNRKELSPATKKKKESTVLDTQIVVFSESKDNIRKTNNALSTCQAYRVLDEDNELMYKKVKKKIRKKFKDIEQTDYRVDYNTMSVEEVGSTCLQIPARSLLYQFKLKFVNVEEVQIPEKLRQGYITLGTNKFKGKTYETYFEDHKDIGSLGLVLLARQGGGKTTYLCHYSKDCLSRKESIVHIDFIRNNEASKTIEKVVPKEDLIILDLSTEEGLQALAYNEIEFTENISLFERQALANKKAEMTIQLVDSINDNGEPLSPKMSRYLSAAANVIYIKENTTLKDVIRCLQDYKFREESINTCIPDVLKEEFEEEIQALEELDEYTKATKDNPSQKCGTKDSKIEGILDRISLLMRDFYLKKMFKKNPKNNINFAKATEEGKVILIRMQQSKFKDYAKNVITTFFITKTWLACELRGDLSETQRRTHIIIDEISQTKTAERFLESKLTQGRKFGFKPVLALQYLDQLDKKTIYSLKGAGCSFMLLKGAIKEDFEYFKDEIDNFEYEDLKEMSKTYKYPSFNIIQYSDGVTSFITELPKPV</sequence>